<organism evidence="2 3">
    <name type="scientific">Stylosanthes scabra</name>
    <dbReference type="NCBI Taxonomy" id="79078"/>
    <lineage>
        <taxon>Eukaryota</taxon>
        <taxon>Viridiplantae</taxon>
        <taxon>Streptophyta</taxon>
        <taxon>Embryophyta</taxon>
        <taxon>Tracheophyta</taxon>
        <taxon>Spermatophyta</taxon>
        <taxon>Magnoliopsida</taxon>
        <taxon>eudicotyledons</taxon>
        <taxon>Gunneridae</taxon>
        <taxon>Pentapetalae</taxon>
        <taxon>rosids</taxon>
        <taxon>fabids</taxon>
        <taxon>Fabales</taxon>
        <taxon>Fabaceae</taxon>
        <taxon>Papilionoideae</taxon>
        <taxon>50 kb inversion clade</taxon>
        <taxon>dalbergioids sensu lato</taxon>
        <taxon>Dalbergieae</taxon>
        <taxon>Pterocarpus clade</taxon>
        <taxon>Stylosanthes</taxon>
    </lineage>
</organism>
<proteinExistence type="predicted"/>
<gene>
    <name evidence="2" type="ORF">PIB30_049128</name>
</gene>
<sequence>MASNLARSLLLLLFPFSICDIVSIPDPISDPHRSIALELFDPHHGSFASLGSYSGLVSWRRGLPRMRLGFKEGGLGFQEVDQAWNGGGGPARPLRCSSQ</sequence>
<dbReference type="EMBL" id="JASCZI010181570">
    <property type="protein sequence ID" value="MED6184617.1"/>
    <property type="molecule type" value="Genomic_DNA"/>
</dbReference>
<evidence type="ECO:0000313" key="2">
    <source>
        <dbReference type="EMBL" id="MED6184617.1"/>
    </source>
</evidence>
<evidence type="ECO:0000313" key="3">
    <source>
        <dbReference type="Proteomes" id="UP001341840"/>
    </source>
</evidence>
<protein>
    <submittedName>
        <fullName evidence="2">Uncharacterized protein</fullName>
    </submittedName>
</protein>
<name>A0ABU6WHA4_9FABA</name>
<keyword evidence="1" id="KW-0732">Signal</keyword>
<feature type="signal peptide" evidence="1">
    <location>
        <begin position="1"/>
        <end position="19"/>
    </location>
</feature>
<dbReference type="Proteomes" id="UP001341840">
    <property type="component" value="Unassembled WGS sequence"/>
</dbReference>
<evidence type="ECO:0000256" key="1">
    <source>
        <dbReference type="SAM" id="SignalP"/>
    </source>
</evidence>
<comment type="caution">
    <text evidence="2">The sequence shown here is derived from an EMBL/GenBank/DDBJ whole genome shotgun (WGS) entry which is preliminary data.</text>
</comment>
<accession>A0ABU6WHA4</accession>
<keyword evidence="3" id="KW-1185">Reference proteome</keyword>
<feature type="chain" id="PRO_5046158998" evidence="1">
    <location>
        <begin position="20"/>
        <end position="99"/>
    </location>
</feature>
<reference evidence="2 3" key="1">
    <citation type="journal article" date="2023" name="Plants (Basel)">
        <title>Bridging the Gap: Combining Genomics and Transcriptomics Approaches to Understand Stylosanthes scabra, an Orphan Legume from the Brazilian Caatinga.</title>
        <authorList>
            <person name="Ferreira-Neto J.R.C."/>
            <person name="da Silva M.D."/>
            <person name="Binneck E."/>
            <person name="de Melo N.F."/>
            <person name="da Silva R.H."/>
            <person name="de Melo A.L.T.M."/>
            <person name="Pandolfi V."/>
            <person name="Bustamante F.O."/>
            <person name="Brasileiro-Vidal A.C."/>
            <person name="Benko-Iseppon A.M."/>
        </authorList>
    </citation>
    <scope>NUCLEOTIDE SEQUENCE [LARGE SCALE GENOMIC DNA]</scope>
    <source>
        <tissue evidence="2">Leaves</tissue>
    </source>
</reference>